<dbReference type="GO" id="GO:0046872">
    <property type="term" value="F:metal ion binding"/>
    <property type="evidence" value="ECO:0007669"/>
    <property type="project" value="UniProtKB-KW"/>
</dbReference>
<feature type="domain" description="RIO kinase" evidence="12">
    <location>
        <begin position="21"/>
        <end position="246"/>
    </location>
</feature>
<dbReference type="SMART" id="SM00090">
    <property type="entry name" value="RIO"/>
    <property type="match status" value="1"/>
</dbReference>
<evidence type="ECO:0000256" key="10">
    <source>
        <dbReference type="ARBA" id="ARBA00047899"/>
    </source>
</evidence>
<evidence type="ECO:0000256" key="4">
    <source>
        <dbReference type="ARBA" id="ARBA00022679"/>
    </source>
</evidence>
<evidence type="ECO:0000256" key="11">
    <source>
        <dbReference type="ARBA" id="ARBA00048679"/>
    </source>
</evidence>
<evidence type="ECO:0000256" key="9">
    <source>
        <dbReference type="ARBA" id="ARBA00022842"/>
    </source>
</evidence>
<dbReference type="InterPro" id="IPR018934">
    <property type="entry name" value="RIO_dom"/>
</dbReference>
<comment type="similarity">
    <text evidence="1">Belongs to the protein kinase superfamily. RIO-type Ser/Thr kinase family.</text>
</comment>
<dbReference type="SUPFAM" id="SSF56112">
    <property type="entry name" value="Protein kinase-like (PK-like)"/>
    <property type="match status" value="1"/>
</dbReference>
<name>A0A382ASW7_9ZZZZ</name>
<keyword evidence="3" id="KW-0723">Serine/threonine-protein kinase</keyword>
<comment type="catalytic activity">
    <reaction evidence="11">
        <text>L-seryl-[protein] + ATP = O-phospho-L-seryl-[protein] + ADP + H(+)</text>
        <dbReference type="Rhea" id="RHEA:17989"/>
        <dbReference type="Rhea" id="RHEA-COMP:9863"/>
        <dbReference type="Rhea" id="RHEA-COMP:11604"/>
        <dbReference type="ChEBI" id="CHEBI:15378"/>
        <dbReference type="ChEBI" id="CHEBI:29999"/>
        <dbReference type="ChEBI" id="CHEBI:30616"/>
        <dbReference type="ChEBI" id="CHEBI:83421"/>
        <dbReference type="ChEBI" id="CHEBI:456216"/>
        <dbReference type="EC" id="2.7.11.1"/>
    </reaction>
</comment>
<sequence length="246" mass="29162">MQNKIQDIDWALNKLKNSTRDREGRKTVDDVFDESTLRNIQQLFNRGIFSTVENIIATGKEANLFRAKTFDGRNRAVKIYRLNTATFRKLNRYIEGDPRFKNTGNSHRDRVFTWAQKEYKNLYAMKTAGAEVPQPFHVYKNIVVMQYLGWRYRPYPPVRELPPLNPKNFLNMLITSIKAYRSRNLSHGDLSEYNILNVREKPYIIDVGQAVTKGHPMYDELHERDMVNMYRYWKRLVSGLEKEVFD</sequence>
<keyword evidence="7" id="KW-0418">Kinase</keyword>
<protein>
    <recommendedName>
        <fullName evidence="2">non-specific serine/threonine protein kinase</fullName>
        <ecNumber evidence="2">2.7.11.1</ecNumber>
    </recommendedName>
</protein>
<evidence type="ECO:0000256" key="5">
    <source>
        <dbReference type="ARBA" id="ARBA00022723"/>
    </source>
</evidence>
<proteinExistence type="inferred from homology"/>
<dbReference type="Pfam" id="PF01163">
    <property type="entry name" value="RIO1"/>
    <property type="match status" value="1"/>
</dbReference>
<evidence type="ECO:0000256" key="1">
    <source>
        <dbReference type="ARBA" id="ARBA00009196"/>
    </source>
</evidence>
<dbReference type="GO" id="GO:0004674">
    <property type="term" value="F:protein serine/threonine kinase activity"/>
    <property type="evidence" value="ECO:0007669"/>
    <property type="project" value="UniProtKB-KW"/>
</dbReference>
<dbReference type="EMBL" id="UINC01026669">
    <property type="protein sequence ID" value="SVB04529.1"/>
    <property type="molecule type" value="Genomic_DNA"/>
</dbReference>
<dbReference type="Gene3D" id="3.30.200.20">
    <property type="entry name" value="Phosphorylase Kinase, domain 1"/>
    <property type="match status" value="1"/>
</dbReference>
<evidence type="ECO:0000313" key="13">
    <source>
        <dbReference type="EMBL" id="SVB04529.1"/>
    </source>
</evidence>
<keyword evidence="6" id="KW-0547">Nucleotide-binding</keyword>
<dbReference type="InterPro" id="IPR000687">
    <property type="entry name" value="RIO_kinase"/>
</dbReference>
<keyword evidence="4" id="KW-0808">Transferase</keyword>
<comment type="catalytic activity">
    <reaction evidence="10">
        <text>L-threonyl-[protein] + ATP = O-phospho-L-threonyl-[protein] + ADP + H(+)</text>
        <dbReference type="Rhea" id="RHEA:46608"/>
        <dbReference type="Rhea" id="RHEA-COMP:11060"/>
        <dbReference type="Rhea" id="RHEA-COMP:11605"/>
        <dbReference type="ChEBI" id="CHEBI:15378"/>
        <dbReference type="ChEBI" id="CHEBI:30013"/>
        <dbReference type="ChEBI" id="CHEBI:30616"/>
        <dbReference type="ChEBI" id="CHEBI:61977"/>
        <dbReference type="ChEBI" id="CHEBI:456216"/>
        <dbReference type="EC" id="2.7.11.1"/>
    </reaction>
</comment>
<gene>
    <name evidence="13" type="ORF">METZ01_LOCUS157383</name>
</gene>
<dbReference type="InterPro" id="IPR011009">
    <property type="entry name" value="Kinase-like_dom_sf"/>
</dbReference>
<evidence type="ECO:0000256" key="7">
    <source>
        <dbReference type="ARBA" id="ARBA00022777"/>
    </source>
</evidence>
<evidence type="ECO:0000256" key="2">
    <source>
        <dbReference type="ARBA" id="ARBA00012513"/>
    </source>
</evidence>
<accession>A0A382ASW7</accession>
<dbReference type="InterPro" id="IPR051272">
    <property type="entry name" value="RIO-type_Ser/Thr_kinase"/>
</dbReference>
<organism evidence="13">
    <name type="scientific">marine metagenome</name>
    <dbReference type="NCBI Taxonomy" id="408172"/>
    <lineage>
        <taxon>unclassified sequences</taxon>
        <taxon>metagenomes</taxon>
        <taxon>ecological metagenomes</taxon>
    </lineage>
</organism>
<dbReference type="Gene3D" id="1.10.510.10">
    <property type="entry name" value="Transferase(Phosphotransferase) domain 1"/>
    <property type="match status" value="1"/>
</dbReference>
<dbReference type="GO" id="GO:0005524">
    <property type="term" value="F:ATP binding"/>
    <property type="evidence" value="ECO:0007669"/>
    <property type="project" value="UniProtKB-KW"/>
</dbReference>
<dbReference type="EC" id="2.7.11.1" evidence="2"/>
<keyword evidence="5" id="KW-0479">Metal-binding</keyword>
<evidence type="ECO:0000256" key="3">
    <source>
        <dbReference type="ARBA" id="ARBA00022527"/>
    </source>
</evidence>
<reference evidence="13" key="1">
    <citation type="submission" date="2018-05" db="EMBL/GenBank/DDBJ databases">
        <authorList>
            <person name="Lanie J.A."/>
            <person name="Ng W.-L."/>
            <person name="Kazmierczak K.M."/>
            <person name="Andrzejewski T.M."/>
            <person name="Davidsen T.M."/>
            <person name="Wayne K.J."/>
            <person name="Tettelin H."/>
            <person name="Glass J.I."/>
            <person name="Rusch D."/>
            <person name="Podicherti R."/>
            <person name="Tsui H.-C.T."/>
            <person name="Winkler M.E."/>
        </authorList>
    </citation>
    <scope>NUCLEOTIDE SEQUENCE</scope>
</reference>
<dbReference type="PANTHER" id="PTHR45723">
    <property type="entry name" value="SERINE/THREONINE-PROTEIN KINASE RIO1"/>
    <property type="match status" value="1"/>
</dbReference>
<keyword evidence="8" id="KW-0067">ATP-binding</keyword>
<evidence type="ECO:0000256" key="6">
    <source>
        <dbReference type="ARBA" id="ARBA00022741"/>
    </source>
</evidence>
<keyword evidence="9" id="KW-0460">Magnesium</keyword>
<evidence type="ECO:0000256" key="8">
    <source>
        <dbReference type="ARBA" id="ARBA00022840"/>
    </source>
</evidence>
<evidence type="ECO:0000259" key="12">
    <source>
        <dbReference type="SMART" id="SM00090"/>
    </source>
</evidence>
<dbReference type="AlphaFoldDB" id="A0A382ASW7"/>